<dbReference type="PROSITE" id="PS01036">
    <property type="entry name" value="HSP70_3"/>
    <property type="match status" value="1"/>
</dbReference>
<sequence length="511" mass="54856">MGETITEAVITVPAYYNDTQRQATKDAGKIAGLEVLRIINEPTAASLAYGLDKKTDQNIAVYDLGGGTFDISVLEIGDGVFEVKATNGDTQLGGDDWDNAVIDWVLDSFKEENGMDLRNQPDALQRIKEEAEKAKISLSSSTSYDLNLPFITADASGPKHINLQLSRAKLEQLCEDLFERTLGPVQACFKDAEVSANDVKDLVLVGGMTRMPKVVETAEAAIGRKPNQGVNPDEVVAVGAAIQGGVLKGDVKDVLLLDVTPLSLGIETMGAVMTKLIERNTTIPTKKSEIFSTAADNQPAVDIHVLQGEREFANDNKSIGKFQLTDIPPAPRGTPQVEVTFDIDANGILNVNAKDLGTGKEQKITITASSGLSEEDIEKMKQDAETHADEDKKRREEVDLCNNADNLAYQTDKMLKENGDKLSGDKKSALEAANNELKDALKGSDSNAIKVATEKLQQVVQDASGDIYKAAQEAQAADGTEPGGDAPDEDEPANKEEGPIIDAEVVEEKAD</sequence>
<evidence type="ECO:0000256" key="1">
    <source>
        <dbReference type="ARBA" id="ARBA00007381"/>
    </source>
</evidence>
<protein>
    <recommendedName>
        <fullName evidence="6">Molecular chaperone DnaK</fullName>
    </recommendedName>
</protein>
<dbReference type="FunFam" id="3.90.640.10:FF:000003">
    <property type="entry name" value="Molecular chaperone DnaK"/>
    <property type="match status" value="1"/>
</dbReference>
<dbReference type="AlphaFoldDB" id="A0A382ENX9"/>
<dbReference type="SUPFAM" id="SSF53067">
    <property type="entry name" value="Actin-like ATPase domain"/>
    <property type="match status" value="2"/>
</dbReference>
<dbReference type="PROSITE" id="PS00329">
    <property type="entry name" value="HSP70_2"/>
    <property type="match status" value="1"/>
</dbReference>
<dbReference type="Gene3D" id="2.60.34.10">
    <property type="entry name" value="Substrate Binding Domain Of DNAk, Chain A, domain 1"/>
    <property type="match status" value="1"/>
</dbReference>
<name>A0A382ENX9_9ZZZZ</name>
<dbReference type="EMBL" id="UINC01045289">
    <property type="protein sequence ID" value="SVB51874.1"/>
    <property type="molecule type" value="Genomic_DNA"/>
</dbReference>
<dbReference type="FunFam" id="1.20.1270.10:FF:000001">
    <property type="entry name" value="Molecular chaperone DnaK"/>
    <property type="match status" value="1"/>
</dbReference>
<dbReference type="Gene3D" id="1.20.1270.10">
    <property type="match status" value="1"/>
</dbReference>
<dbReference type="Gene3D" id="3.90.640.10">
    <property type="entry name" value="Actin, Chain A, domain 4"/>
    <property type="match status" value="1"/>
</dbReference>
<dbReference type="PANTHER" id="PTHR19375">
    <property type="entry name" value="HEAT SHOCK PROTEIN 70KDA"/>
    <property type="match status" value="1"/>
</dbReference>
<keyword evidence="2" id="KW-0547">Nucleotide-binding</keyword>
<gene>
    <name evidence="5" type="ORF">METZ01_LOCUS204728</name>
</gene>
<dbReference type="FunFam" id="2.60.34.10:FF:000014">
    <property type="entry name" value="Chaperone protein DnaK HSP70"/>
    <property type="match status" value="1"/>
</dbReference>
<organism evidence="5">
    <name type="scientific">marine metagenome</name>
    <dbReference type="NCBI Taxonomy" id="408172"/>
    <lineage>
        <taxon>unclassified sequences</taxon>
        <taxon>metagenomes</taxon>
        <taxon>ecological metagenomes</taxon>
    </lineage>
</organism>
<dbReference type="InterPro" id="IPR029048">
    <property type="entry name" value="HSP70_C_sf"/>
</dbReference>
<evidence type="ECO:0000256" key="4">
    <source>
        <dbReference type="SAM" id="MobiDB-lite"/>
    </source>
</evidence>
<dbReference type="GO" id="GO:0005524">
    <property type="term" value="F:ATP binding"/>
    <property type="evidence" value="ECO:0007669"/>
    <property type="project" value="UniProtKB-KW"/>
</dbReference>
<dbReference type="GO" id="GO:0140662">
    <property type="term" value="F:ATP-dependent protein folding chaperone"/>
    <property type="evidence" value="ECO:0007669"/>
    <property type="project" value="InterPro"/>
</dbReference>
<dbReference type="InterPro" id="IPR029047">
    <property type="entry name" value="HSP70_peptide-bd_sf"/>
</dbReference>
<keyword evidence="3" id="KW-0067">ATP-binding</keyword>
<evidence type="ECO:0000256" key="2">
    <source>
        <dbReference type="ARBA" id="ARBA00022741"/>
    </source>
</evidence>
<dbReference type="PRINTS" id="PR00301">
    <property type="entry name" value="HEATSHOCK70"/>
</dbReference>
<dbReference type="Pfam" id="PF00012">
    <property type="entry name" value="HSP70"/>
    <property type="match status" value="1"/>
</dbReference>
<accession>A0A382ENX9</accession>
<dbReference type="FunFam" id="3.30.420.40:FF:000020">
    <property type="entry name" value="Chaperone protein HscA homolog"/>
    <property type="match status" value="1"/>
</dbReference>
<dbReference type="InterPro" id="IPR018181">
    <property type="entry name" value="Heat_shock_70_CS"/>
</dbReference>
<proteinExistence type="inferred from homology"/>
<dbReference type="NCBIfam" id="NF001413">
    <property type="entry name" value="PRK00290.1"/>
    <property type="match status" value="1"/>
</dbReference>
<reference evidence="5" key="1">
    <citation type="submission" date="2018-05" db="EMBL/GenBank/DDBJ databases">
        <authorList>
            <person name="Lanie J.A."/>
            <person name="Ng W.-L."/>
            <person name="Kazmierczak K.M."/>
            <person name="Andrzejewski T.M."/>
            <person name="Davidsen T.M."/>
            <person name="Wayne K.J."/>
            <person name="Tettelin H."/>
            <person name="Glass J.I."/>
            <person name="Rusch D."/>
            <person name="Podicherti R."/>
            <person name="Tsui H.-C.T."/>
            <person name="Winkler M.E."/>
        </authorList>
    </citation>
    <scope>NUCLEOTIDE SEQUENCE</scope>
</reference>
<dbReference type="FunFam" id="3.30.420.40:FF:000028">
    <property type="entry name" value="heat shock 70 kDa protein-like"/>
    <property type="match status" value="1"/>
</dbReference>
<dbReference type="SUPFAM" id="SSF100920">
    <property type="entry name" value="Heat shock protein 70kD (HSP70), peptide-binding domain"/>
    <property type="match status" value="1"/>
</dbReference>
<feature type="region of interest" description="Disordered" evidence="4">
    <location>
        <begin position="467"/>
        <end position="511"/>
    </location>
</feature>
<comment type="similarity">
    <text evidence="1">Belongs to the heat shock protein 70 family.</text>
</comment>
<dbReference type="GO" id="GO:0005737">
    <property type="term" value="C:cytoplasm"/>
    <property type="evidence" value="ECO:0007669"/>
    <property type="project" value="UniProtKB-ARBA"/>
</dbReference>
<evidence type="ECO:0008006" key="6">
    <source>
        <dbReference type="Google" id="ProtNLM"/>
    </source>
</evidence>
<dbReference type="InterPro" id="IPR043129">
    <property type="entry name" value="ATPase_NBD"/>
</dbReference>
<evidence type="ECO:0000313" key="5">
    <source>
        <dbReference type="EMBL" id="SVB51874.1"/>
    </source>
</evidence>
<dbReference type="Gene3D" id="3.30.420.40">
    <property type="match status" value="2"/>
</dbReference>
<dbReference type="InterPro" id="IPR013126">
    <property type="entry name" value="Hsp_70_fam"/>
</dbReference>
<evidence type="ECO:0000256" key="3">
    <source>
        <dbReference type="ARBA" id="ARBA00022840"/>
    </source>
</evidence>